<dbReference type="AlphaFoldDB" id="A0A7W2I9I3"/>
<dbReference type="SUPFAM" id="SSF56954">
    <property type="entry name" value="Outer membrane efflux proteins (OEP)"/>
    <property type="match status" value="1"/>
</dbReference>
<keyword evidence="10" id="KW-1185">Reference proteome</keyword>
<dbReference type="Gene3D" id="1.20.1600.10">
    <property type="entry name" value="Outer membrane efflux proteins (OEP)"/>
    <property type="match status" value="1"/>
</dbReference>
<gene>
    <name evidence="9" type="ORF">H3H36_24970</name>
</gene>
<keyword evidence="3" id="KW-0813">Transport</keyword>
<evidence type="ECO:0000256" key="6">
    <source>
        <dbReference type="ARBA" id="ARBA00023136"/>
    </source>
</evidence>
<evidence type="ECO:0000313" key="10">
    <source>
        <dbReference type="Proteomes" id="UP000566711"/>
    </source>
</evidence>
<proteinExistence type="inferred from homology"/>
<keyword evidence="5" id="KW-0812">Transmembrane</keyword>
<dbReference type="InterPro" id="IPR003423">
    <property type="entry name" value="OMP_efflux"/>
</dbReference>
<dbReference type="PANTHER" id="PTHR30026">
    <property type="entry name" value="OUTER MEMBRANE PROTEIN TOLC"/>
    <property type="match status" value="1"/>
</dbReference>
<keyword evidence="4" id="KW-1134">Transmembrane beta strand</keyword>
<evidence type="ECO:0000256" key="4">
    <source>
        <dbReference type="ARBA" id="ARBA00022452"/>
    </source>
</evidence>
<feature type="signal peptide" evidence="8">
    <location>
        <begin position="1"/>
        <end position="18"/>
    </location>
</feature>
<evidence type="ECO:0000256" key="1">
    <source>
        <dbReference type="ARBA" id="ARBA00004442"/>
    </source>
</evidence>
<dbReference type="GO" id="GO:0009279">
    <property type="term" value="C:cell outer membrane"/>
    <property type="evidence" value="ECO:0007669"/>
    <property type="project" value="UniProtKB-SubCell"/>
</dbReference>
<keyword evidence="6" id="KW-0472">Membrane</keyword>
<dbReference type="Proteomes" id="UP000566711">
    <property type="component" value="Unassembled WGS sequence"/>
</dbReference>
<dbReference type="NCBIfam" id="TIGR01844">
    <property type="entry name" value="type_I_sec_TolC"/>
    <property type="match status" value="1"/>
</dbReference>
<evidence type="ECO:0000256" key="3">
    <source>
        <dbReference type="ARBA" id="ARBA00022448"/>
    </source>
</evidence>
<dbReference type="EMBL" id="JACEZS010000036">
    <property type="protein sequence ID" value="MBA5608600.1"/>
    <property type="molecule type" value="Genomic_DNA"/>
</dbReference>
<comment type="similarity">
    <text evidence="2">Belongs to the outer membrane factor (OMF) (TC 1.B.17) family.</text>
</comment>
<dbReference type="PANTHER" id="PTHR30026:SF20">
    <property type="entry name" value="OUTER MEMBRANE PROTEIN TOLC"/>
    <property type="match status" value="1"/>
</dbReference>
<accession>A0A7W2I9I3</accession>
<dbReference type="InterPro" id="IPR051906">
    <property type="entry name" value="TolC-like"/>
</dbReference>
<comment type="subcellular location">
    <subcellularLocation>
        <location evidence="1">Cell outer membrane</location>
    </subcellularLocation>
</comment>
<evidence type="ECO:0000313" key="9">
    <source>
        <dbReference type="EMBL" id="MBA5608600.1"/>
    </source>
</evidence>
<sequence>MLRAICGALLLQGGGAHAMNLQQAYDAALHNDPAYREAYQDSLAGAEYKALGRSGLLPQLSASYSANKIRADLTAPNVFGQITTTHPVYYSHADALQLRQVLFSLDALARYKQGVAQSQYAASQFSSAGQELVVRLAGTYFDAALSAEQVALARAQRDAQQEQYRTNERLFAKGEGTRTDMLETQARLQLSEAQLIESLDNQQSSMAALVSIVGEAVPSVEMLGDSFHVKPLQPATLADWKELALAHNPDLQAQRYAIEASVQEVNKNRAGHTPRIDLVSSLSKTKSDTLTTLNQDATSRSIGVQINIPLYSGGAVSASTRQAAAGLEKARAELDLRTAKVMVEVGKQFGLVNSGMARIAALDRAVESAQLLVKATEQSIKGGVRINLDLLNAQQQLYTSKRDLAQARYTYLQSLLRLRAAAGTLGADDVRDAASYFH</sequence>
<reference evidence="9 10" key="1">
    <citation type="submission" date="2020-07" db="EMBL/GenBank/DDBJ databases">
        <title>Novel species isolated from subtropical streams in China.</title>
        <authorList>
            <person name="Lu H."/>
        </authorList>
    </citation>
    <scope>NUCLEOTIDE SEQUENCE [LARGE SCALE GENOMIC DNA]</scope>
    <source>
        <strain evidence="9 10">FT3S</strain>
    </source>
</reference>
<dbReference type="InterPro" id="IPR010130">
    <property type="entry name" value="T1SS_OMP_TolC"/>
</dbReference>
<name>A0A7W2I9I3_9BURK</name>
<dbReference type="GO" id="GO:1990281">
    <property type="term" value="C:efflux pump complex"/>
    <property type="evidence" value="ECO:0007669"/>
    <property type="project" value="TreeGrafter"/>
</dbReference>
<protein>
    <submittedName>
        <fullName evidence="9">TolC family outer membrane protein</fullName>
    </submittedName>
</protein>
<comment type="caution">
    <text evidence="9">The sequence shown here is derived from an EMBL/GenBank/DDBJ whole genome shotgun (WGS) entry which is preliminary data.</text>
</comment>
<dbReference type="GO" id="GO:0015288">
    <property type="term" value="F:porin activity"/>
    <property type="evidence" value="ECO:0007669"/>
    <property type="project" value="TreeGrafter"/>
</dbReference>
<organism evidence="9 10">
    <name type="scientific">Rugamonas fusca</name>
    <dbReference type="NCBI Taxonomy" id="2758568"/>
    <lineage>
        <taxon>Bacteria</taxon>
        <taxon>Pseudomonadati</taxon>
        <taxon>Pseudomonadota</taxon>
        <taxon>Betaproteobacteria</taxon>
        <taxon>Burkholderiales</taxon>
        <taxon>Oxalobacteraceae</taxon>
        <taxon>Telluria group</taxon>
        <taxon>Rugamonas</taxon>
    </lineage>
</organism>
<evidence type="ECO:0000256" key="7">
    <source>
        <dbReference type="ARBA" id="ARBA00023237"/>
    </source>
</evidence>
<dbReference type="Pfam" id="PF02321">
    <property type="entry name" value="OEP"/>
    <property type="match status" value="2"/>
</dbReference>
<dbReference type="GO" id="GO:0015562">
    <property type="term" value="F:efflux transmembrane transporter activity"/>
    <property type="evidence" value="ECO:0007669"/>
    <property type="project" value="InterPro"/>
</dbReference>
<keyword evidence="8" id="KW-0732">Signal</keyword>
<feature type="chain" id="PRO_5031373080" evidence="8">
    <location>
        <begin position="19"/>
        <end position="438"/>
    </location>
</feature>
<keyword evidence="7" id="KW-0998">Cell outer membrane</keyword>
<evidence type="ECO:0000256" key="8">
    <source>
        <dbReference type="SAM" id="SignalP"/>
    </source>
</evidence>
<evidence type="ECO:0000256" key="5">
    <source>
        <dbReference type="ARBA" id="ARBA00022692"/>
    </source>
</evidence>
<evidence type="ECO:0000256" key="2">
    <source>
        <dbReference type="ARBA" id="ARBA00007613"/>
    </source>
</evidence>